<protein>
    <submittedName>
        <fullName evidence="2">Uncharacterized protein</fullName>
    </submittedName>
</protein>
<organism evidence="2 3">
    <name type="scientific">Vanilla planifolia</name>
    <name type="common">Vanilla</name>
    <dbReference type="NCBI Taxonomy" id="51239"/>
    <lineage>
        <taxon>Eukaryota</taxon>
        <taxon>Viridiplantae</taxon>
        <taxon>Streptophyta</taxon>
        <taxon>Embryophyta</taxon>
        <taxon>Tracheophyta</taxon>
        <taxon>Spermatophyta</taxon>
        <taxon>Magnoliopsida</taxon>
        <taxon>Liliopsida</taxon>
        <taxon>Asparagales</taxon>
        <taxon>Orchidaceae</taxon>
        <taxon>Vanilloideae</taxon>
        <taxon>Vanilleae</taxon>
        <taxon>Vanilla</taxon>
    </lineage>
</organism>
<name>A0A835P597_VANPL</name>
<reference evidence="3 4" key="1">
    <citation type="journal article" date="2020" name="Nat. Food">
        <title>A phased Vanilla planifolia genome enables genetic improvement of flavour and production.</title>
        <authorList>
            <person name="Hasing T."/>
            <person name="Tang H."/>
            <person name="Brym M."/>
            <person name="Khazi F."/>
            <person name="Huang T."/>
            <person name="Chambers A.H."/>
        </authorList>
    </citation>
    <scope>NUCLEOTIDE SEQUENCE [LARGE SCALE GENOMIC DNA]</scope>
    <source>
        <tissue evidence="2">Leaf</tissue>
    </source>
</reference>
<proteinExistence type="predicted"/>
<evidence type="ECO:0000313" key="3">
    <source>
        <dbReference type="Proteomes" id="UP000636800"/>
    </source>
</evidence>
<dbReference type="EMBL" id="JADCNM010000615">
    <property type="protein sequence ID" value="KAG0446108.1"/>
    <property type="molecule type" value="Genomic_DNA"/>
</dbReference>
<dbReference type="Proteomes" id="UP000636800">
    <property type="component" value="Unassembled WGS sequence"/>
</dbReference>
<dbReference type="AlphaFoldDB" id="A0A835P597"/>
<evidence type="ECO:0000313" key="4">
    <source>
        <dbReference type="Proteomes" id="UP000639772"/>
    </source>
</evidence>
<sequence>MKEEREQMRHTNPKLTNEETMPFRQWRYAVWCNRLNQSTHNAHFKEPSMSMQVPDRLNVASLPQCNKAGDKSSLRQMEGGGFQPLHHTTQHVVGVVLMKKVLWSDTQRDF</sequence>
<comment type="caution">
    <text evidence="2">The sequence shown here is derived from an EMBL/GenBank/DDBJ whole genome shotgun (WGS) entry which is preliminary data.</text>
</comment>
<evidence type="ECO:0000313" key="1">
    <source>
        <dbReference type="EMBL" id="KAG0446108.1"/>
    </source>
</evidence>
<dbReference type="Proteomes" id="UP000639772">
    <property type="component" value="Unassembled WGS sequence"/>
</dbReference>
<evidence type="ECO:0000313" key="2">
    <source>
        <dbReference type="EMBL" id="KAG0446113.1"/>
    </source>
</evidence>
<accession>A0A835P597</accession>
<dbReference type="EMBL" id="JADCNL010000614">
    <property type="protein sequence ID" value="KAG0446113.1"/>
    <property type="molecule type" value="Genomic_DNA"/>
</dbReference>
<gene>
    <name evidence="2" type="ORF">HPP92_028995</name>
    <name evidence="1" type="ORF">HPP92_029007</name>
</gene>
<keyword evidence="3" id="KW-1185">Reference proteome</keyword>